<evidence type="ECO:0000313" key="2">
    <source>
        <dbReference type="Proteomes" id="UP000193427"/>
    </source>
</evidence>
<proteinExistence type="predicted"/>
<sequence>MIRRIATLVALLPAAALAAPEAVPSPSNLEVRPAALEFNWTPMVMPDGGHTAFASLNYLVAIDDAWSIGPGVYGTAKGNYGGIFTVGFTGQRRWRLSEETNVVAGLYVGAGGGLSSEDMRFGGGLMLRPELSLRTRFGAWYGGVGFSQIRFPSGNVKGDVGLAVTVGRYLDFAGHASSDAGRSAHADRRTGLGFDEIALTAGGERPSASSRDRSGKPYTGAVGKAGADLRQYGADGRWWGIEAAGAAQGGVDGYMEVLGQVGQDWSVFGTPRLRAGVQAGLGLGGGGNVDTGNGWLLRAGPNLRWITPWGPTVRLDAGVTHAPSGEYTARFVRAALALPLDRVPLPSGEDAGGTVRVQQLGASVMHIPRMRFKDGTEESVTHLAFVMARDFSPRVYGVAQAGSAALGRAGAYSFGLFGLGVQSDPMWGGLRLGAEGLVGAAGGGGVAVGGGAVAQLEAWAQWALTEGLRIRAGVGQFRTLRSDDQAAALTQVQLGYAFGTLQR</sequence>
<dbReference type="Proteomes" id="UP000193427">
    <property type="component" value="Chromosome"/>
</dbReference>
<protein>
    <submittedName>
        <fullName evidence="1">Uncharacterized protein</fullName>
    </submittedName>
</protein>
<dbReference type="OrthoDB" id="8885130at2"/>
<accession>A0A1W6LGK9</accession>
<keyword evidence="2" id="KW-1185">Reference proteome</keyword>
<reference evidence="1 2" key="1">
    <citation type="submission" date="2016-04" db="EMBL/GenBank/DDBJ databases">
        <title>Complete genome sequence of natural rubber-degrading, novel Gram-negative bacterium, Rhizobacter gummiphilus strain NS21.</title>
        <authorList>
            <person name="Tabata M."/>
            <person name="Kasai D."/>
            <person name="Fukuda M."/>
        </authorList>
    </citation>
    <scope>NUCLEOTIDE SEQUENCE [LARGE SCALE GENOMIC DNA]</scope>
    <source>
        <strain evidence="1 2">NS21</strain>
    </source>
</reference>
<dbReference type="EMBL" id="CP015118">
    <property type="protein sequence ID" value="ARN23395.1"/>
    <property type="molecule type" value="Genomic_DNA"/>
</dbReference>
<dbReference type="KEGG" id="rgu:A4W93_27780"/>
<gene>
    <name evidence="1" type="ORF">A4W93_27780</name>
</gene>
<organism evidence="1 2">
    <name type="scientific">Piscinibacter gummiphilus</name>
    <dbReference type="NCBI Taxonomy" id="946333"/>
    <lineage>
        <taxon>Bacteria</taxon>
        <taxon>Pseudomonadati</taxon>
        <taxon>Pseudomonadota</taxon>
        <taxon>Betaproteobacteria</taxon>
        <taxon>Burkholderiales</taxon>
        <taxon>Sphaerotilaceae</taxon>
        <taxon>Piscinibacter</taxon>
    </lineage>
</organism>
<name>A0A1W6LGK9_9BURK</name>
<dbReference type="RefSeq" id="WP_085753716.1">
    <property type="nucleotide sequence ID" value="NZ_BSPR01000017.1"/>
</dbReference>
<dbReference type="AlphaFoldDB" id="A0A1W6LGK9"/>
<evidence type="ECO:0000313" key="1">
    <source>
        <dbReference type="EMBL" id="ARN23395.1"/>
    </source>
</evidence>